<dbReference type="Proteomes" id="UP000054653">
    <property type="component" value="Unassembled WGS sequence"/>
</dbReference>
<evidence type="ECO:0000256" key="1">
    <source>
        <dbReference type="SAM" id="MobiDB-lite"/>
    </source>
</evidence>
<reference evidence="2 3" key="1">
    <citation type="submission" date="2015-01" db="EMBL/GenBank/DDBJ databases">
        <title>Evolution of Trichinella species and genotypes.</title>
        <authorList>
            <person name="Korhonen P.K."/>
            <person name="Edoardo P."/>
            <person name="Giuseppe L.R."/>
            <person name="Gasser R.B."/>
        </authorList>
    </citation>
    <scope>NUCLEOTIDE SEQUENCE [LARGE SCALE GENOMIC DNA]</scope>
    <source>
        <strain evidence="2">ISS120</strain>
    </source>
</reference>
<keyword evidence="3" id="KW-1185">Reference proteome</keyword>
<organism evidence="2 3">
    <name type="scientific">Trichinella britovi</name>
    <name type="common">Parasitic roundworm</name>
    <dbReference type="NCBI Taxonomy" id="45882"/>
    <lineage>
        <taxon>Eukaryota</taxon>
        <taxon>Metazoa</taxon>
        <taxon>Ecdysozoa</taxon>
        <taxon>Nematoda</taxon>
        <taxon>Enoplea</taxon>
        <taxon>Dorylaimia</taxon>
        <taxon>Trichinellida</taxon>
        <taxon>Trichinellidae</taxon>
        <taxon>Trichinella</taxon>
    </lineage>
</organism>
<evidence type="ECO:0000313" key="2">
    <source>
        <dbReference type="EMBL" id="KRY57529.1"/>
    </source>
</evidence>
<comment type="caution">
    <text evidence="2">The sequence shown here is derived from an EMBL/GenBank/DDBJ whole genome shotgun (WGS) entry which is preliminary data.</text>
</comment>
<accession>A0A0V1D7L2</accession>
<feature type="region of interest" description="Disordered" evidence="1">
    <location>
        <begin position="47"/>
        <end position="71"/>
    </location>
</feature>
<sequence>MCNQVDDLKSSLAKCIFKEKNKILTHILQNTNKTIVQFTSNKMQRASTDTYSNNNNNNNNVTEPYLAKRAY</sequence>
<evidence type="ECO:0000313" key="3">
    <source>
        <dbReference type="Proteomes" id="UP000054653"/>
    </source>
</evidence>
<proteinExistence type="predicted"/>
<gene>
    <name evidence="2" type="ORF">T03_14653</name>
</gene>
<protein>
    <submittedName>
        <fullName evidence="2">Uncharacterized protein</fullName>
    </submittedName>
</protein>
<dbReference type="AlphaFoldDB" id="A0A0V1D7L2"/>
<name>A0A0V1D7L2_TRIBR</name>
<dbReference type="OrthoDB" id="10364128at2759"/>
<dbReference type="EMBL" id="JYDI01000030">
    <property type="protein sequence ID" value="KRY57529.1"/>
    <property type="molecule type" value="Genomic_DNA"/>
</dbReference>